<evidence type="ECO:0000256" key="1">
    <source>
        <dbReference type="ARBA" id="ARBA00012047"/>
    </source>
</evidence>
<keyword evidence="2" id="KW-0813">Transport</keyword>
<evidence type="ECO:0000259" key="5">
    <source>
        <dbReference type="PROSITE" id="PS51196"/>
    </source>
</evidence>
<name>A0A6L2NK19_TANCI</name>
<dbReference type="AlphaFoldDB" id="A0A6L2NK19"/>
<comment type="catalytic activity">
    <reaction evidence="4">
        <text>ATP + H2O + chloroplast-proteinSide 1 = ADP + phosphate + chloroplast-proteinSide 2.</text>
        <dbReference type="EC" id="7.4.2.4"/>
    </reaction>
</comment>
<accession>A0A6L2NK19</accession>
<dbReference type="InterPro" id="IPR014018">
    <property type="entry name" value="SecA_motor_DEAD"/>
</dbReference>
<proteinExistence type="predicted"/>
<sequence length="159" mass="18500">MKLIQLSFTPEMVTVNDYLAQRDAEWMGHVHRLLGLSVGLIQELGFDYLRDNLDGSSGKLVMRWKHKVSDIHSKSLKEFDGKKRSCRKWLANHNARRHKPHQEMIQFNSRSMASSYYVLAFRKKSLMTCDVKLKKVFEAVKGTHVVKSMDEIDMSNDEN</sequence>
<dbReference type="GO" id="GO:0016464">
    <property type="term" value="F:chloroplast protein-transporting ATPase activity"/>
    <property type="evidence" value="ECO:0007669"/>
    <property type="project" value="UniProtKB-EC"/>
</dbReference>
<keyword evidence="2" id="KW-0653">Protein transport</keyword>
<evidence type="ECO:0000256" key="2">
    <source>
        <dbReference type="ARBA" id="ARBA00022927"/>
    </source>
</evidence>
<dbReference type="GO" id="GO:0003677">
    <property type="term" value="F:DNA binding"/>
    <property type="evidence" value="ECO:0007669"/>
    <property type="project" value="InterPro"/>
</dbReference>
<dbReference type="GO" id="GO:0005634">
    <property type="term" value="C:nucleus"/>
    <property type="evidence" value="ECO:0007669"/>
    <property type="project" value="InterPro"/>
</dbReference>
<dbReference type="EMBL" id="BKCJ010009366">
    <property type="protein sequence ID" value="GEU86621.1"/>
    <property type="molecule type" value="Genomic_DNA"/>
</dbReference>
<dbReference type="SMART" id="SM00957">
    <property type="entry name" value="SecA_DEAD"/>
    <property type="match status" value="1"/>
</dbReference>
<dbReference type="Pfam" id="PF03110">
    <property type="entry name" value="SBP"/>
    <property type="match status" value="1"/>
</dbReference>
<dbReference type="SUPFAM" id="SSF103612">
    <property type="entry name" value="SBT domain"/>
    <property type="match status" value="1"/>
</dbReference>
<organism evidence="6">
    <name type="scientific">Tanacetum cinerariifolium</name>
    <name type="common">Dalmatian daisy</name>
    <name type="synonym">Chrysanthemum cinerariifolium</name>
    <dbReference type="NCBI Taxonomy" id="118510"/>
    <lineage>
        <taxon>Eukaryota</taxon>
        <taxon>Viridiplantae</taxon>
        <taxon>Streptophyta</taxon>
        <taxon>Embryophyta</taxon>
        <taxon>Tracheophyta</taxon>
        <taxon>Spermatophyta</taxon>
        <taxon>Magnoliopsida</taxon>
        <taxon>eudicotyledons</taxon>
        <taxon>Gunneridae</taxon>
        <taxon>Pentapetalae</taxon>
        <taxon>asterids</taxon>
        <taxon>campanulids</taxon>
        <taxon>Asterales</taxon>
        <taxon>Asteraceae</taxon>
        <taxon>Asteroideae</taxon>
        <taxon>Anthemideae</taxon>
        <taxon>Anthemidinae</taxon>
        <taxon>Tanacetum</taxon>
    </lineage>
</organism>
<keyword evidence="3" id="KW-0811">Translocation</keyword>
<dbReference type="PROSITE" id="PS51196">
    <property type="entry name" value="SECA_MOTOR_DEAD"/>
    <property type="match status" value="1"/>
</dbReference>
<dbReference type="GO" id="GO:0005524">
    <property type="term" value="F:ATP binding"/>
    <property type="evidence" value="ECO:0007669"/>
    <property type="project" value="InterPro"/>
</dbReference>
<protein>
    <recommendedName>
        <fullName evidence="1">chloroplast protein-transporting ATPase</fullName>
        <ecNumber evidence="1">7.4.2.4</ecNumber>
    </recommendedName>
</protein>
<dbReference type="Gene3D" id="3.40.50.300">
    <property type="entry name" value="P-loop containing nucleotide triphosphate hydrolases"/>
    <property type="match status" value="1"/>
</dbReference>
<dbReference type="GO" id="GO:0016020">
    <property type="term" value="C:membrane"/>
    <property type="evidence" value="ECO:0007669"/>
    <property type="project" value="InterPro"/>
</dbReference>
<dbReference type="PANTHER" id="PTHR30612:SF11">
    <property type="entry name" value="PROTEIN TRANSLOCASE SUBUNIT SECA2, CHLOROPLASTIC"/>
    <property type="match status" value="1"/>
</dbReference>
<dbReference type="InterPro" id="IPR004333">
    <property type="entry name" value="SBP_dom"/>
</dbReference>
<evidence type="ECO:0000256" key="4">
    <source>
        <dbReference type="ARBA" id="ARBA00034043"/>
    </source>
</evidence>
<dbReference type="InterPro" id="IPR011115">
    <property type="entry name" value="SecA_DEAD"/>
</dbReference>
<dbReference type="InterPro" id="IPR036893">
    <property type="entry name" value="SBP_sf"/>
</dbReference>
<dbReference type="Pfam" id="PF07517">
    <property type="entry name" value="SecA_DEAD"/>
    <property type="match status" value="1"/>
</dbReference>
<dbReference type="InterPro" id="IPR027417">
    <property type="entry name" value="P-loop_NTPase"/>
</dbReference>
<gene>
    <name evidence="6" type="ORF">Tci_058599</name>
</gene>
<feature type="domain" description="SecA family profile" evidence="5">
    <location>
        <begin position="1"/>
        <end position="159"/>
    </location>
</feature>
<dbReference type="GO" id="GO:0017038">
    <property type="term" value="P:protein import"/>
    <property type="evidence" value="ECO:0007669"/>
    <property type="project" value="InterPro"/>
</dbReference>
<dbReference type="PANTHER" id="PTHR30612">
    <property type="entry name" value="SECA INNER MEMBRANE COMPONENT OF SEC PROTEIN SECRETION SYSTEM"/>
    <property type="match status" value="1"/>
</dbReference>
<evidence type="ECO:0000313" key="6">
    <source>
        <dbReference type="EMBL" id="GEU86621.1"/>
    </source>
</evidence>
<comment type="caution">
    <text evidence="6">The sequence shown here is derived from an EMBL/GenBank/DDBJ whole genome shotgun (WGS) entry which is preliminary data.</text>
</comment>
<evidence type="ECO:0000256" key="3">
    <source>
        <dbReference type="ARBA" id="ARBA00023010"/>
    </source>
</evidence>
<dbReference type="EC" id="7.4.2.4" evidence="1"/>
<dbReference type="GO" id="GO:0006886">
    <property type="term" value="P:intracellular protein transport"/>
    <property type="evidence" value="ECO:0007669"/>
    <property type="project" value="InterPro"/>
</dbReference>
<dbReference type="GO" id="GO:0006605">
    <property type="term" value="P:protein targeting"/>
    <property type="evidence" value="ECO:0007669"/>
    <property type="project" value="InterPro"/>
</dbReference>
<dbReference type="GO" id="GO:0009941">
    <property type="term" value="C:chloroplast envelope"/>
    <property type="evidence" value="ECO:0007669"/>
    <property type="project" value="TreeGrafter"/>
</dbReference>
<dbReference type="InterPro" id="IPR000185">
    <property type="entry name" value="SecA"/>
</dbReference>
<reference evidence="6" key="1">
    <citation type="journal article" date="2019" name="Sci. Rep.">
        <title>Draft genome of Tanacetum cinerariifolium, the natural source of mosquito coil.</title>
        <authorList>
            <person name="Yamashiro T."/>
            <person name="Shiraishi A."/>
            <person name="Satake H."/>
            <person name="Nakayama K."/>
        </authorList>
    </citation>
    <scope>NUCLEOTIDE SEQUENCE</scope>
</reference>